<evidence type="ECO:0000313" key="3">
    <source>
        <dbReference type="Proteomes" id="UP000813463"/>
    </source>
</evidence>
<evidence type="ECO:0000313" key="4">
    <source>
        <dbReference type="RefSeq" id="XP_056685654.1"/>
    </source>
</evidence>
<accession>A0ABM3QQL6</accession>
<gene>
    <name evidence="4" type="primary">LOC130461537</name>
</gene>
<dbReference type="RefSeq" id="XP_056685654.1">
    <property type="nucleotide sequence ID" value="XM_056829676.1"/>
</dbReference>
<keyword evidence="1" id="KW-0175">Coiled coil</keyword>
<proteinExistence type="predicted"/>
<feature type="compositionally biased region" description="Low complexity" evidence="2">
    <location>
        <begin position="1"/>
        <end position="34"/>
    </location>
</feature>
<evidence type="ECO:0000256" key="2">
    <source>
        <dbReference type="SAM" id="MobiDB-lite"/>
    </source>
</evidence>
<feature type="compositionally biased region" description="Basic and acidic residues" evidence="2">
    <location>
        <begin position="43"/>
        <end position="54"/>
    </location>
</feature>
<keyword evidence="3" id="KW-1185">Reference proteome</keyword>
<feature type="compositionally biased region" description="Polar residues" evidence="2">
    <location>
        <begin position="84"/>
        <end position="94"/>
    </location>
</feature>
<evidence type="ECO:0008006" key="5">
    <source>
        <dbReference type="Google" id="ProtNLM"/>
    </source>
</evidence>
<reference evidence="4" key="2">
    <citation type="submission" date="2025-08" db="UniProtKB">
        <authorList>
            <consortium name="RefSeq"/>
        </authorList>
    </citation>
    <scope>IDENTIFICATION</scope>
    <source>
        <tissue evidence="4">Leaf</tissue>
    </source>
</reference>
<protein>
    <recommendedName>
        <fullName evidence="5">Aminotransferase-like plant mobile domain-containing protein</fullName>
    </recommendedName>
</protein>
<organism evidence="3 4">
    <name type="scientific">Spinacia oleracea</name>
    <name type="common">Spinach</name>
    <dbReference type="NCBI Taxonomy" id="3562"/>
    <lineage>
        <taxon>Eukaryota</taxon>
        <taxon>Viridiplantae</taxon>
        <taxon>Streptophyta</taxon>
        <taxon>Embryophyta</taxon>
        <taxon>Tracheophyta</taxon>
        <taxon>Spermatophyta</taxon>
        <taxon>Magnoliopsida</taxon>
        <taxon>eudicotyledons</taxon>
        <taxon>Gunneridae</taxon>
        <taxon>Pentapetalae</taxon>
        <taxon>Caryophyllales</taxon>
        <taxon>Chenopodiaceae</taxon>
        <taxon>Chenopodioideae</taxon>
        <taxon>Anserineae</taxon>
        <taxon>Spinacia</taxon>
    </lineage>
</organism>
<dbReference type="GeneID" id="130461537"/>
<feature type="region of interest" description="Disordered" evidence="2">
    <location>
        <begin position="494"/>
        <end position="554"/>
    </location>
</feature>
<feature type="region of interest" description="Disordered" evidence="2">
    <location>
        <begin position="935"/>
        <end position="967"/>
    </location>
</feature>
<dbReference type="Proteomes" id="UP000813463">
    <property type="component" value="Chromosome 5"/>
</dbReference>
<feature type="region of interest" description="Disordered" evidence="2">
    <location>
        <begin position="1"/>
        <end position="94"/>
    </location>
</feature>
<feature type="region of interest" description="Disordered" evidence="2">
    <location>
        <begin position="581"/>
        <end position="636"/>
    </location>
</feature>
<name>A0ABM3QQL6_SPIOL</name>
<feature type="coiled-coil region" evidence="1">
    <location>
        <begin position="771"/>
        <end position="819"/>
    </location>
</feature>
<sequence length="967" mass="106725">MSDASDSQNLSSSETQSVSSVSYVTSSPSSVSLSSDEETQAFAEHRTKSMHDVLSRSVPVAIPISSDDESPGEKSPSPDASGPGCTTSTADLSPSFRQTLREMRHDYLSRIVRINPPSDAPPGLDVQPLIEKAWLDDFEQLAGANESDLSLRVYRRRESIFRSMMADHVTISVDEQGDGGDILAQINESRPFPNYVEEDIVPGDSSPFLSEAVAFGPLHAKLNTKWTDDARKENHAAVGKDFYGLPDGYRLIVPADDARITHPPDGCIGVYAYSLDFGLRFPLDPTLVKILRAFNVCLAQLHPFAVRTLISYIWVSRFLGFPETLSLCKRVHHLRNSGTGNKIGWFSVYCNRWRLTCHGMPTGQKEWKDRFYWLSVPADFPVARGFVRPRTRLEGVEITDGAALDERAFEHFSSEPKFNTSGKEVGRLPRVWLPHSSYVLRNDVLSAMFLCSTHPQGRRFLNLKELGVRADGSFICAAPPDPASNGYQILADQIEGSRRSSTRRSGRGGGSGTVSRVSRIISSVPTSSVSTPVRRGQTSRGISSRGALSGSRRDRADFEAGLGAPTEAAGHDFGEVAEEVCDQPGRSGSASDPVDIEAEQPFVQRPGKQPRIENEAELPRASPSVADPNRSNTSGSSLRQFLEQELQGNDLATDDLDLHISGRHREFVEKEYLDIRPQADPELVAIFSGPSAEDRTFAPRWDVSESESLYGNYPEKGGTLALRMLRGLQLPSDLPKDRLYTPGANACQKVMECGNAVRELTEVFIVYQKRLAASAAHIEAQKKKIEELTDDLKVSSTCLTSANDQLKLVTEERDQLQSSFSQIQIDLVIERQKVETLQQDFLLVEQTHDNEIAQLQNSIEDQLAAAVRDFRRSDEQYALRTQSYDGGWKAASLIVQEKHPDLDWSPIEAAWLAGLHVELLRKKREAEQASLAAGGLIPEDDGVPDHCVENVHPGELPLSDAEDNAEQ</sequence>
<reference evidence="3" key="1">
    <citation type="journal article" date="2021" name="Nat. Commun.">
        <title>Genomic analyses provide insights into spinach domestication and the genetic basis of agronomic traits.</title>
        <authorList>
            <person name="Cai X."/>
            <person name="Sun X."/>
            <person name="Xu C."/>
            <person name="Sun H."/>
            <person name="Wang X."/>
            <person name="Ge C."/>
            <person name="Zhang Z."/>
            <person name="Wang Q."/>
            <person name="Fei Z."/>
            <person name="Jiao C."/>
            <person name="Wang Q."/>
        </authorList>
    </citation>
    <scope>NUCLEOTIDE SEQUENCE [LARGE SCALE GENOMIC DNA]</scope>
    <source>
        <strain evidence="3">cv. Varoflay</strain>
    </source>
</reference>
<feature type="compositionally biased region" description="Low complexity" evidence="2">
    <location>
        <begin position="513"/>
        <end position="535"/>
    </location>
</feature>
<evidence type="ECO:0000256" key="1">
    <source>
        <dbReference type="SAM" id="Coils"/>
    </source>
</evidence>